<comment type="caution">
    <text evidence="1">The sequence shown here is derived from an EMBL/GenBank/DDBJ whole genome shotgun (WGS) entry which is preliminary data.</text>
</comment>
<sequence>MSSPRWDNKDEERSAAEDHSYAEQYLCAGRAVGGAYRNALTEAFGTGAFSLRHYLFSLMHF</sequence>
<dbReference type="EMBL" id="AYTS01000085">
    <property type="protein sequence ID" value="OOP56308.1"/>
    <property type="molecule type" value="Genomic_DNA"/>
</dbReference>
<dbReference type="AlphaFoldDB" id="A0A1V4AT40"/>
<protein>
    <submittedName>
        <fullName evidence="1">Uncharacterized protein</fullName>
    </submittedName>
</protein>
<gene>
    <name evidence="1" type="ORF">AYP45_09615</name>
</gene>
<evidence type="ECO:0000313" key="1">
    <source>
        <dbReference type="EMBL" id="OOP56308.1"/>
    </source>
</evidence>
<proteinExistence type="predicted"/>
<accession>A0A1V4AT40</accession>
<reference evidence="1 2" key="1">
    <citation type="journal article" date="2017" name="Water Res.">
        <title>Discovery and metagenomic analysis of an anammox bacterial enrichment related to Candidatus "Brocadia caroliniensis" in a full-scale glycerol-fed nitritation-denitritation separate centrate treatment process.</title>
        <authorList>
            <person name="Park H."/>
            <person name="Brotto A.C."/>
            <person name="van Loosdrecht M.C."/>
            <person name="Chandran K."/>
        </authorList>
    </citation>
    <scope>NUCLEOTIDE SEQUENCE [LARGE SCALE GENOMIC DNA]</scope>
    <source>
        <strain evidence="1">26THWARD</strain>
    </source>
</reference>
<dbReference type="Proteomes" id="UP000189681">
    <property type="component" value="Unassembled WGS sequence"/>
</dbReference>
<organism evidence="1 2">
    <name type="scientific">Candidatus Brocadia carolinensis</name>
    <dbReference type="NCBI Taxonomy" id="1004156"/>
    <lineage>
        <taxon>Bacteria</taxon>
        <taxon>Pseudomonadati</taxon>
        <taxon>Planctomycetota</taxon>
        <taxon>Candidatus Brocadiia</taxon>
        <taxon>Candidatus Brocadiales</taxon>
        <taxon>Candidatus Brocadiaceae</taxon>
        <taxon>Candidatus Brocadia</taxon>
    </lineage>
</organism>
<evidence type="ECO:0000313" key="2">
    <source>
        <dbReference type="Proteomes" id="UP000189681"/>
    </source>
</evidence>
<name>A0A1V4AT40_9BACT</name>